<dbReference type="RefSeq" id="WP_176069434.1">
    <property type="nucleotide sequence ID" value="NZ_JABWMJ010000005.1"/>
</dbReference>
<dbReference type="Proteomes" id="UP000529637">
    <property type="component" value="Unassembled WGS sequence"/>
</dbReference>
<dbReference type="SUPFAM" id="SSF51905">
    <property type="entry name" value="FAD/NAD(P)-binding domain"/>
    <property type="match status" value="1"/>
</dbReference>
<dbReference type="NCBIfam" id="NF005720">
    <property type="entry name" value="PRK07538.1"/>
    <property type="match status" value="1"/>
</dbReference>
<dbReference type="SUPFAM" id="SSF54373">
    <property type="entry name" value="FAD-linked reductases, C-terminal domain"/>
    <property type="match status" value="1"/>
</dbReference>
<dbReference type="InterPro" id="IPR036188">
    <property type="entry name" value="FAD/NAD-bd_sf"/>
</dbReference>
<organism evidence="4 5">
    <name type="scientific">Piscinibacter koreensis</name>
    <dbReference type="NCBI Taxonomy" id="2742824"/>
    <lineage>
        <taxon>Bacteria</taxon>
        <taxon>Pseudomonadati</taxon>
        <taxon>Pseudomonadota</taxon>
        <taxon>Betaproteobacteria</taxon>
        <taxon>Burkholderiales</taxon>
        <taxon>Sphaerotilaceae</taxon>
        <taxon>Piscinibacter</taxon>
    </lineage>
</organism>
<feature type="domain" description="FAD-binding" evidence="3">
    <location>
        <begin position="303"/>
        <end position="355"/>
    </location>
</feature>
<accession>A0A7Y6TX06</accession>
<dbReference type="Gene3D" id="3.50.50.60">
    <property type="entry name" value="FAD/NAD(P)-binding domain"/>
    <property type="match status" value="1"/>
</dbReference>
<dbReference type="AlphaFoldDB" id="A0A7Y6TX06"/>
<dbReference type="PRINTS" id="PR00420">
    <property type="entry name" value="RNGMNOXGNASE"/>
</dbReference>
<dbReference type="InterPro" id="IPR050493">
    <property type="entry name" value="FAD-dep_Monooxygenase_BioMet"/>
</dbReference>
<sequence length="437" mass="46798">MSDTTHDAPQAPVLIAGGGIGGLTLALTLHQIGVPCLVFETVANPQPLGVGINLQPNAVREFYDLGLGPEVLDRIGIQAREWALVGRNGRDVYAEPRGLLAGYRWPQYSVHRGELQMLLVRTVTDRLGADALRLGHRVVGYRNEADGVVALIETRDGRRLEERGALLIGADGLHSAIRAQMYPDQPPIHWGGAIMWRGTTPGVPIRSGASFVGVGSLRHRVVFYPISQPDPASGLATINWIAEITVDNAQGWAHGDWNRRVDVADFIDHFEGWDFGWLDVPAMLRGASVVYEYPMIDRDPVPTWVDGRVALLGDAAHVMYPVGSSGASQAVVDTRVLGAAMVEHGVTPAALRAYDAKLCADVSALVLRNRGSGPFGILGLVDERCGGVFDDIDDVIPAAERDAYMARYKAAAGFAIEALNAAPPIIAPGARVAPGAR</sequence>
<protein>
    <submittedName>
        <fullName evidence="4">Flavin-dependent oxidoreductase</fullName>
    </submittedName>
</protein>
<proteinExistence type="predicted"/>
<evidence type="ECO:0000256" key="2">
    <source>
        <dbReference type="ARBA" id="ARBA00023033"/>
    </source>
</evidence>
<gene>
    <name evidence="4" type="ORF">HQN59_12525</name>
</gene>
<dbReference type="InterPro" id="IPR002938">
    <property type="entry name" value="FAD-bd"/>
</dbReference>
<dbReference type="PANTHER" id="PTHR13789">
    <property type="entry name" value="MONOOXYGENASE"/>
    <property type="match status" value="1"/>
</dbReference>
<comment type="caution">
    <text evidence="4">The sequence shown here is derived from an EMBL/GenBank/DDBJ whole genome shotgun (WGS) entry which is preliminary data.</text>
</comment>
<feature type="domain" description="FAD-binding" evidence="3">
    <location>
        <begin position="11"/>
        <end position="181"/>
    </location>
</feature>
<dbReference type="GO" id="GO:0004497">
    <property type="term" value="F:monooxygenase activity"/>
    <property type="evidence" value="ECO:0007669"/>
    <property type="project" value="UniProtKB-KW"/>
</dbReference>
<dbReference type="PANTHER" id="PTHR13789:SF268">
    <property type="entry name" value="5-METHYLPHENAZINE-1-CARBOXYLATE 1-MONOOXYGENASE"/>
    <property type="match status" value="1"/>
</dbReference>
<evidence type="ECO:0000256" key="1">
    <source>
        <dbReference type="ARBA" id="ARBA00023002"/>
    </source>
</evidence>
<reference evidence="4 5" key="1">
    <citation type="submission" date="2020-06" db="EMBL/GenBank/DDBJ databases">
        <title>Schlegella sp. ID0723 isolated from air conditioner.</title>
        <authorList>
            <person name="Kim D.Y."/>
            <person name="Kim D.-U."/>
        </authorList>
    </citation>
    <scope>NUCLEOTIDE SEQUENCE [LARGE SCALE GENOMIC DNA]</scope>
    <source>
        <strain evidence="4 5">ID0723</strain>
    </source>
</reference>
<evidence type="ECO:0000259" key="3">
    <source>
        <dbReference type="Pfam" id="PF01494"/>
    </source>
</evidence>
<evidence type="ECO:0000313" key="4">
    <source>
        <dbReference type="EMBL" id="NUZ06587.1"/>
    </source>
</evidence>
<name>A0A7Y6TX06_9BURK</name>
<dbReference type="EMBL" id="JABWMJ010000005">
    <property type="protein sequence ID" value="NUZ06587.1"/>
    <property type="molecule type" value="Genomic_DNA"/>
</dbReference>
<keyword evidence="5" id="KW-1185">Reference proteome</keyword>
<evidence type="ECO:0000313" key="5">
    <source>
        <dbReference type="Proteomes" id="UP000529637"/>
    </source>
</evidence>
<keyword evidence="1" id="KW-0560">Oxidoreductase</keyword>
<keyword evidence="2" id="KW-0503">Monooxygenase</keyword>
<dbReference type="GO" id="GO:0071949">
    <property type="term" value="F:FAD binding"/>
    <property type="evidence" value="ECO:0007669"/>
    <property type="project" value="InterPro"/>
</dbReference>
<dbReference type="Gene3D" id="3.30.9.30">
    <property type="match status" value="1"/>
</dbReference>
<dbReference type="Pfam" id="PF01494">
    <property type="entry name" value="FAD_binding_3"/>
    <property type="match status" value="2"/>
</dbReference>